<dbReference type="KEGG" id="ngv:CDO52_16925"/>
<dbReference type="SUPFAM" id="SSF53335">
    <property type="entry name" value="S-adenosyl-L-methionine-dependent methyltransferases"/>
    <property type="match status" value="1"/>
</dbReference>
<dbReference type="InterPro" id="IPR041698">
    <property type="entry name" value="Methyltransf_25"/>
</dbReference>
<reference evidence="2 3" key="1">
    <citation type="submission" date="2017-08" db="EMBL/GenBank/DDBJ databases">
        <title>The complete genome sequence of Nocardiopsis gilva YIM 90087.</title>
        <authorList>
            <person name="Yin M."/>
            <person name="Tang S."/>
        </authorList>
    </citation>
    <scope>NUCLEOTIDE SEQUENCE [LARGE SCALE GENOMIC DNA]</scope>
    <source>
        <strain evidence="2 3">YIM 90087</strain>
    </source>
</reference>
<dbReference type="Pfam" id="PF13649">
    <property type="entry name" value="Methyltransf_25"/>
    <property type="match status" value="1"/>
</dbReference>
<evidence type="ECO:0000313" key="2">
    <source>
        <dbReference type="EMBL" id="ASU84253.1"/>
    </source>
</evidence>
<dbReference type="OrthoDB" id="9805171at2"/>
<dbReference type="CDD" id="cd02440">
    <property type="entry name" value="AdoMet_MTases"/>
    <property type="match status" value="1"/>
</dbReference>
<keyword evidence="2" id="KW-0808">Transferase</keyword>
<dbReference type="Gene3D" id="3.40.50.150">
    <property type="entry name" value="Vaccinia Virus protein VP39"/>
    <property type="match status" value="1"/>
</dbReference>
<dbReference type="Proteomes" id="UP000215005">
    <property type="component" value="Chromosome"/>
</dbReference>
<dbReference type="InterPro" id="IPR029063">
    <property type="entry name" value="SAM-dependent_MTases_sf"/>
</dbReference>
<accession>A0A223S814</accession>
<dbReference type="RefSeq" id="WP_017617902.1">
    <property type="nucleotide sequence ID" value="NZ_ANBG01000120.1"/>
</dbReference>
<keyword evidence="2" id="KW-0489">Methyltransferase</keyword>
<feature type="domain" description="Methyltransferase" evidence="1">
    <location>
        <begin position="67"/>
        <end position="162"/>
    </location>
</feature>
<evidence type="ECO:0000313" key="3">
    <source>
        <dbReference type="Proteomes" id="UP000215005"/>
    </source>
</evidence>
<evidence type="ECO:0000259" key="1">
    <source>
        <dbReference type="Pfam" id="PF13649"/>
    </source>
</evidence>
<dbReference type="PANTHER" id="PTHR44068">
    <property type="entry name" value="ZGC:194242"/>
    <property type="match status" value="1"/>
</dbReference>
<dbReference type="AlphaFoldDB" id="A0A223S814"/>
<dbReference type="PANTHER" id="PTHR44068:SF11">
    <property type="entry name" value="GERANYL DIPHOSPHATE 2-C-METHYLTRANSFERASE"/>
    <property type="match status" value="1"/>
</dbReference>
<dbReference type="GO" id="GO:0008168">
    <property type="term" value="F:methyltransferase activity"/>
    <property type="evidence" value="ECO:0007669"/>
    <property type="project" value="UniProtKB-KW"/>
</dbReference>
<dbReference type="InterPro" id="IPR050447">
    <property type="entry name" value="Erg6_SMT_methyltransf"/>
</dbReference>
<dbReference type="GO" id="GO:0032259">
    <property type="term" value="P:methylation"/>
    <property type="evidence" value="ECO:0007669"/>
    <property type="project" value="UniProtKB-KW"/>
</dbReference>
<organism evidence="2 3">
    <name type="scientific">Nocardiopsis gilva YIM 90087</name>
    <dbReference type="NCBI Taxonomy" id="1235441"/>
    <lineage>
        <taxon>Bacteria</taxon>
        <taxon>Bacillati</taxon>
        <taxon>Actinomycetota</taxon>
        <taxon>Actinomycetes</taxon>
        <taxon>Streptosporangiales</taxon>
        <taxon>Nocardiopsidaceae</taxon>
        <taxon>Nocardiopsis</taxon>
    </lineage>
</organism>
<sequence length="280" mass="29031">MTIRPIPANPGPAAVPGSQADELKSCCAAAYSTDAVALLLGASYHPGGLRLTRRLADVLGLSEGRSVLDIASGPGTTARLLASEYGAAVDGVDLGEDAVRGAQEATAEAGLADRVRFLHGDAEHLPVPDAAYDALVCECAFCTFPDKATAAAEFARVLRPGGRVGITDVTLAPHGLPEELAGIAGWVACIADARPAEEYGALLRDAGLRPVRMERHDAAVGRMIDQIDARMAVLRMTAPDRLSTAGVDPGAVTPYLRAARRAVDEGVIGYTLIVAEKAVE</sequence>
<name>A0A223S814_9ACTN</name>
<protein>
    <submittedName>
        <fullName evidence="2">Methyltransferase type 11</fullName>
    </submittedName>
</protein>
<keyword evidence="3" id="KW-1185">Reference proteome</keyword>
<proteinExistence type="predicted"/>
<dbReference type="EMBL" id="CP022753">
    <property type="protein sequence ID" value="ASU84253.1"/>
    <property type="molecule type" value="Genomic_DNA"/>
</dbReference>
<gene>
    <name evidence="2" type="ORF">CDO52_16925</name>
</gene>